<feature type="domain" description="ABC transporter" evidence="4">
    <location>
        <begin position="5"/>
        <end position="223"/>
    </location>
</feature>
<dbReference type="SUPFAM" id="SSF52540">
    <property type="entry name" value="P-loop containing nucleoside triphosphate hydrolases"/>
    <property type="match status" value="1"/>
</dbReference>
<dbReference type="PANTHER" id="PTHR42939">
    <property type="entry name" value="ABC TRANSPORTER ATP-BINDING PROTEIN ALBC-RELATED"/>
    <property type="match status" value="1"/>
</dbReference>
<dbReference type="SMART" id="SM00382">
    <property type="entry name" value="AAA"/>
    <property type="match status" value="1"/>
</dbReference>
<evidence type="ECO:0000313" key="6">
    <source>
        <dbReference type="Proteomes" id="UP001595880"/>
    </source>
</evidence>
<evidence type="ECO:0000313" key="5">
    <source>
        <dbReference type="EMBL" id="MFC4388323.1"/>
    </source>
</evidence>
<evidence type="ECO:0000256" key="3">
    <source>
        <dbReference type="ARBA" id="ARBA00022840"/>
    </source>
</evidence>
<dbReference type="InterPro" id="IPR003439">
    <property type="entry name" value="ABC_transporter-like_ATP-bd"/>
</dbReference>
<proteinExistence type="predicted"/>
<dbReference type="InterPro" id="IPR027417">
    <property type="entry name" value="P-loop_NTPase"/>
</dbReference>
<protein>
    <submittedName>
        <fullName evidence="5">ABC transporter ATP-binding protein</fullName>
    </submittedName>
</protein>
<accession>A0ABV8VYN3</accession>
<dbReference type="EMBL" id="JBHSDV010000003">
    <property type="protein sequence ID" value="MFC4388323.1"/>
    <property type="molecule type" value="Genomic_DNA"/>
</dbReference>
<dbReference type="Pfam" id="PF00005">
    <property type="entry name" value="ABC_tran"/>
    <property type="match status" value="1"/>
</dbReference>
<keyword evidence="6" id="KW-1185">Reference proteome</keyword>
<organism evidence="5 6">
    <name type="scientific">Gracilibacillus marinus</name>
    <dbReference type="NCBI Taxonomy" id="630535"/>
    <lineage>
        <taxon>Bacteria</taxon>
        <taxon>Bacillati</taxon>
        <taxon>Bacillota</taxon>
        <taxon>Bacilli</taxon>
        <taxon>Bacillales</taxon>
        <taxon>Bacillaceae</taxon>
        <taxon>Gracilibacillus</taxon>
    </lineage>
</organism>
<sequence>MNNAIELSNVTKSFKGKTILKEINLTIKKGQTIGVVGANGSGKSVLFKLIAGFTRPDKGEIYIRDEKLGRDIDFPNNVGVLINSPGFIGIYTAFQNLQFLAKIKNTIDDDKIVNTLKAVGLDPNDKSKVRVYSTGMKKKLGIAQAIMENQDIIILDEPFNALDMKTYKDIKDIIKDQQKKGHTVLLTSHNHADIEELCDDTYIILENSLVQLTKELKQAYFQM</sequence>
<dbReference type="InterPro" id="IPR051782">
    <property type="entry name" value="ABC_Transporter_VariousFunc"/>
</dbReference>
<dbReference type="PROSITE" id="PS50893">
    <property type="entry name" value="ABC_TRANSPORTER_2"/>
    <property type="match status" value="1"/>
</dbReference>
<comment type="caution">
    <text evidence="5">The sequence shown here is derived from an EMBL/GenBank/DDBJ whole genome shotgun (WGS) entry which is preliminary data.</text>
</comment>
<dbReference type="PANTHER" id="PTHR42939:SF1">
    <property type="entry name" value="ABC TRANSPORTER ATP-BINDING PROTEIN ALBC-RELATED"/>
    <property type="match status" value="1"/>
</dbReference>
<keyword evidence="2" id="KW-0547">Nucleotide-binding</keyword>
<evidence type="ECO:0000256" key="1">
    <source>
        <dbReference type="ARBA" id="ARBA00022448"/>
    </source>
</evidence>
<dbReference type="InterPro" id="IPR003593">
    <property type="entry name" value="AAA+_ATPase"/>
</dbReference>
<dbReference type="Proteomes" id="UP001595880">
    <property type="component" value="Unassembled WGS sequence"/>
</dbReference>
<name>A0ABV8VYN3_9BACI</name>
<evidence type="ECO:0000259" key="4">
    <source>
        <dbReference type="PROSITE" id="PS50893"/>
    </source>
</evidence>
<reference evidence="6" key="1">
    <citation type="journal article" date="2019" name="Int. J. Syst. Evol. Microbiol.">
        <title>The Global Catalogue of Microorganisms (GCM) 10K type strain sequencing project: providing services to taxonomists for standard genome sequencing and annotation.</title>
        <authorList>
            <consortium name="The Broad Institute Genomics Platform"/>
            <consortium name="The Broad Institute Genome Sequencing Center for Infectious Disease"/>
            <person name="Wu L."/>
            <person name="Ma J."/>
        </authorList>
    </citation>
    <scope>NUCLEOTIDE SEQUENCE [LARGE SCALE GENOMIC DNA]</scope>
    <source>
        <strain evidence="6">KACC 14058</strain>
    </source>
</reference>
<dbReference type="Gene3D" id="3.40.50.300">
    <property type="entry name" value="P-loop containing nucleotide triphosphate hydrolases"/>
    <property type="match status" value="1"/>
</dbReference>
<keyword evidence="1" id="KW-0813">Transport</keyword>
<dbReference type="RefSeq" id="WP_390199266.1">
    <property type="nucleotide sequence ID" value="NZ_JBHSDV010000003.1"/>
</dbReference>
<keyword evidence="3 5" id="KW-0067">ATP-binding</keyword>
<dbReference type="CDD" id="cd03230">
    <property type="entry name" value="ABC_DR_subfamily_A"/>
    <property type="match status" value="1"/>
</dbReference>
<gene>
    <name evidence="5" type="ORF">ACFOZ1_10970</name>
</gene>
<dbReference type="GO" id="GO:0005524">
    <property type="term" value="F:ATP binding"/>
    <property type="evidence" value="ECO:0007669"/>
    <property type="project" value="UniProtKB-KW"/>
</dbReference>
<evidence type="ECO:0000256" key="2">
    <source>
        <dbReference type="ARBA" id="ARBA00022741"/>
    </source>
</evidence>